<accession>A0A147BVN2</accession>
<organism evidence="2">
    <name type="scientific">Ixodes ricinus</name>
    <name type="common">Common tick</name>
    <name type="synonym">Acarus ricinus</name>
    <dbReference type="NCBI Taxonomy" id="34613"/>
    <lineage>
        <taxon>Eukaryota</taxon>
        <taxon>Metazoa</taxon>
        <taxon>Ecdysozoa</taxon>
        <taxon>Arthropoda</taxon>
        <taxon>Chelicerata</taxon>
        <taxon>Arachnida</taxon>
        <taxon>Acari</taxon>
        <taxon>Parasitiformes</taxon>
        <taxon>Ixodida</taxon>
        <taxon>Ixodoidea</taxon>
        <taxon>Ixodidae</taxon>
        <taxon>Ixodinae</taxon>
        <taxon>Ixodes</taxon>
    </lineage>
</organism>
<feature type="non-terminal residue" evidence="2">
    <location>
        <position position="1"/>
    </location>
</feature>
<reference evidence="2" key="1">
    <citation type="journal article" date="2018" name="PLoS Negl. Trop. Dis.">
        <title>Sialome diversity of ticks revealed by RNAseq of single tick salivary glands.</title>
        <authorList>
            <person name="Perner J."/>
            <person name="Kropackova S."/>
            <person name="Kopacek P."/>
            <person name="Ribeiro J.M."/>
        </authorList>
    </citation>
    <scope>NUCLEOTIDE SEQUENCE</scope>
    <source>
        <strain evidence="2">Siblings of single egg batch collected in Ceske Budejovice</strain>
        <tissue evidence="2">Salivary glands</tissue>
    </source>
</reference>
<evidence type="ECO:0000256" key="1">
    <source>
        <dbReference type="SAM" id="MobiDB-lite"/>
    </source>
</evidence>
<dbReference type="EMBL" id="GEGO01000636">
    <property type="protein sequence ID" value="JAR94768.1"/>
    <property type="molecule type" value="Transcribed_RNA"/>
</dbReference>
<feature type="region of interest" description="Disordered" evidence="1">
    <location>
        <begin position="25"/>
        <end position="64"/>
    </location>
</feature>
<name>A0A147BVN2_IXORI</name>
<protein>
    <submittedName>
        <fullName evidence="2">Uncharacterized protein</fullName>
    </submittedName>
</protein>
<evidence type="ECO:0000313" key="2">
    <source>
        <dbReference type="EMBL" id="JAR94768.1"/>
    </source>
</evidence>
<sequence>LQLFGRSDDIPQRVAYPRVLKRERACRGAPGGTHTRRHQALGTGGGRNASWTENARCRGSPPSSGRSYGLGSVASCGSSCHSSTGPGGCPPTKASPFCSFPIIPPLPCNGDPGRPFPKSLTSVYTPTCSFFFFFFTWSPFPYHVSSELVCRKSAPFAKVFVSE</sequence>
<dbReference type="AlphaFoldDB" id="A0A147BVN2"/>
<proteinExistence type="predicted"/>